<dbReference type="CDD" id="cd07093">
    <property type="entry name" value="ALDH_F8_HMSADH"/>
    <property type="match status" value="1"/>
</dbReference>
<name>A0A7R9A565_9CRUS</name>
<dbReference type="AlphaFoldDB" id="A0A7R9A565"/>
<keyword evidence="3" id="KW-0520">NAD</keyword>
<feature type="active site" evidence="4">
    <location>
        <position position="255"/>
    </location>
</feature>
<evidence type="ECO:0000313" key="8">
    <source>
        <dbReference type="Proteomes" id="UP000677054"/>
    </source>
</evidence>
<evidence type="ECO:0000256" key="3">
    <source>
        <dbReference type="ARBA" id="ARBA00023027"/>
    </source>
</evidence>
<dbReference type="InterPro" id="IPR016163">
    <property type="entry name" value="Ald_DH_C"/>
</dbReference>
<dbReference type="Proteomes" id="UP000677054">
    <property type="component" value="Unassembled WGS sequence"/>
</dbReference>
<feature type="domain" description="Aldehyde dehydrogenase" evidence="6">
    <location>
        <begin position="22"/>
        <end position="485"/>
    </location>
</feature>
<dbReference type="Pfam" id="PF00171">
    <property type="entry name" value="Aldedh"/>
    <property type="match status" value="1"/>
</dbReference>
<organism evidence="7">
    <name type="scientific">Darwinula stevensoni</name>
    <dbReference type="NCBI Taxonomy" id="69355"/>
    <lineage>
        <taxon>Eukaryota</taxon>
        <taxon>Metazoa</taxon>
        <taxon>Ecdysozoa</taxon>
        <taxon>Arthropoda</taxon>
        <taxon>Crustacea</taxon>
        <taxon>Oligostraca</taxon>
        <taxon>Ostracoda</taxon>
        <taxon>Podocopa</taxon>
        <taxon>Podocopida</taxon>
        <taxon>Darwinulocopina</taxon>
        <taxon>Darwinuloidea</taxon>
        <taxon>Darwinulidae</taxon>
        <taxon>Darwinula</taxon>
    </lineage>
</organism>
<dbReference type="PANTHER" id="PTHR43720">
    <property type="entry name" value="2-AMINOMUCONIC SEMIALDEHYDE DEHYDROGENASE"/>
    <property type="match status" value="1"/>
</dbReference>
<dbReference type="OrthoDB" id="310895at2759"/>
<reference evidence="7" key="1">
    <citation type="submission" date="2020-11" db="EMBL/GenBank/DDBJ databases">
        <authorList>
            <person name="Tran Van P."/>
        </authorList>
    </citation>
    <scope>NUCLEOTIDE SEQUENCE</scope>
</reference>
<evidence type="ECO:0000313" key="7">
    <source>
        <dbReference type="EMBL" id="CAD7247993.1"/>
    </source>
</evidence>
<dbReference type="PROSITE" id="PS00070">
    <property type="entry name" value="ALDEHYDE_DEHYDR_CYS"/>
    <property type="match status" value="1"/>
</dbReference>
<dbReference type="FunFam" id="3.40.309.10:FF:000012">
    <property type="entry name" value="Betaine aldehyde dehydrogenase"/>
    <property type="match status" value="1"/>
</dbReference>
<dbReference type="SUPFAM" id="SSF53720">
    <property type="entry name" value="ALDH-like"/>
    <property type="match status" value="1"/>
</dbReference>
<sequence>MPCTETATVFLRNFINNEFQGNSATYIESFNPSTGKVHVRVPESTAQDVNEAVRAASEAFIKWSQLPIRDRAKYLLKIADLLEVRLEEFAQAESTDQGKPVWLAQSVDIPRAVTNFRQFAEAVPHIMEKSTYQGEFEALSYTRREPIGVAALISPWNLPLYLLTFKIAPAIICGNTVVCKPSEMTSLTAYMLCDVLLEAGLPKGVVNMVFGSGKKAGEHLVTHPDVSLISFTGSTVVGKRISELAAPQMKRLSLELGGKNAGIVFGDVDIDQVIPVLMRSCFINQGEVCLCTSRLFVQNTIFQPFLQKFISSARNLKVGPPGEKSTFLGALISRTHWDKVSHYVNIAGQEGGTIRCGFSVDSLDLPEGFEKGYYFPPTVITDLLDTSTCMQEEIFGPVVCIVPFETEEEVIGRANQVPYGLCASVWARDVSVIHRVANELKVGTVWCNCWMVRSLDMPFGGTKGSGRGREGIHESLHFYTELKTVCVKI</sequence>
<keyword evidence="2 5" id="KW-0560">Oxidoreductase</keyword>
<comment type="similarity">
    <text evidence="1 5">Belongs to the aldehyde dehydrogenase family.</text>
</comment>
<dbReference type="Gene3D" id="3.40.309.10">
    <property type="entry name" value="Aldehyde Dehydrogenase, Chain A, domain 2"/>
    <property type="match status" value="1"/>
</dbReference>
<dbReference type="InterPro" id="IPR016162">
    <property type="entry name" value="Ald_DH_N"/>
</dbReference>
<dbReference type="EMBL" id="CAJPEV010001662">
    <property type="protein sequence ID" value="CAG0893764.1"/>
    <property type="molecule type" value="Genomic_DNA"/>
</dbReference>
<evidence type="ECO:0000256" key="5">
    <source>
        <dbReference type="RuleBase" id="RU003345"/>
    </source>
</evidence>
<dbReference type="FunFam" id="3.40.605.10:FF:000001">
    <property type="entry name" value="Aldehyde dehydrogenase 1"/>
    <property type="match status" value="1"/>
</dbReference>
<dbReference type="PROSITE" id="PS00687">
    <property type="entry name" value="ALDEHYDE_DEHYDR_GLU"/>
    <property type="match status" value="1"/>
</dbReference>
<keyword evidence="8" id="KW-1185">Reference proteome</keyword>
<evidence type="ECO:0000256" key="1">
    <source>
        <dbReference type="ARBA" id="ARBA00009986"/>
    </source>
</evidence>
<dbReference type="InterPro" id="IPR016161">
    <property type="entry name" value="Ald_DH/histidinol_DH"/>
</dbReference>
<gene>
    <name evidence="7" type="ORF">DSTB1V02_LOCUS7816</name>
</gene>
<dbReference type="PANTHER" id="PTHR43720:SF2">
    <property type="entry name" value="2-AMINOMUCONIC SEMIALDEHYDE DEHYDROGENASE"/>
    <property type="match status" value="1"/>
</dbReference>
<evidence type="ECO:0000256" key="4">
    <source>
        <dbReference type="PROSITE-ProRule" id="PRU10007"/>
    </source>
</evidence>
<dbReference type="InterPro" id="IPR016160">
    <property type="entry name" value="Ald_DH_CS_CYS"/>
</dbReference>
<dbReference type="EMBL" id="LR901179">
    <property type="protein sequence ID" value="CAD7247993.1"/>
    <property type="molecule type" value="Genomic_DNA"/>
</dbReference>
<dbReference type="InterPro" id="IPR029510">
    <property type="entry name" value="Ald_DH_CS_GLU"/>
</dbReference>
<dbReference type="GO" id="GO:0016620">
    <property type="term" value="F:oxidoreductase activity, acting on the aldehyde or oxo group of donors, NAD or NADP as acceptor"/>
    <property type="evidence" value="ECO:0007669"/>
    <property type="project" value="InterPro"/>
</dbReference>
<dbReference type="Gene3D" id="3.40.605.10">
    <property type="entry name" value="Aldehyde Dehydrogenase, Chain A, domain 1"/>
    <property type="match status" value="1"/>
</dbReference>
<evidence type="ECO:0000256" key="2">
    <source>
        <dbReference type="ARBA" id="ARBA00023002"/>
    </source>
</evidence>
<dbReference type="InterPro" id="IPR015590">
    <property type="entry name" value="Aldehyde_DH_dom"/>
</dbReference>
<accession>A0A7R9A565</accession>
<proteinExistence type="inferred from homology"/>
<evidence type="ECO:0000259" key="6">
    <source>
        <dbReference type="Pfam" id="PF00171"/>
    </source>
</evidence>
<protein>
    <recommendedName>
        <fullName evidence="6">Aldehyde dehydrogenase domain-containing protein</fullName>
    </recommendedName>
</protein>